<evidence type="ECO:0000313" key="3">
    <source>
        <dbReference type="Proteomes" id="UP000295375"/>
    </source>
</evidence>
<sequence length="291" mass="33052">MADVLNSVETEIRCADDTHLRATLWRPAQANGCVVQINSALAVQRRFYQRFAQFLAERGFTVLSYDYRGIGDSLHTHPRLSSATFRDLGERDMAAAVSYVKQHFPDFRHVVVGHSAGAALFGLAPNCDEVDAVFAVAAPSAWTGHYDWPYRATVWSFFNIFIPVTTPLFGYFPGQYFGVGPLPKGIAQQWRRWSRSPHYVVSSDGEPLREHYARCRQPMRFVHLSDDRLYAPLSSVKSVAGFYRNAPRQIVTIRPRDIGVKQIGHFGFFRSRMPDQLWQSAADWLLNPARP</sequence>
<comment type="caution">
    <text evidence="2">The sequence shown here is derived from an EMBL/GenBank/DDBJ whole genome shotgun (WGS) entry which is preliminary data.</text>
</comment>
<dbReference type="PIRSF" id="PIRSF037442">
    <property type="entry name" value="UCP037442_abhydr"/>
    <property type="match status" value="1"/>
</dbReference>
<keyword evidence="2" id="KW-0378">Hydrolase</keyword>
<feature type="domain" description="AB hydrolase-1" evidence="1">
    <location>
        <begin position="48"/>
        <end position="235"/>
    </location>
</feature>
<dbReference type="Proteomes" id="UP000295375">
    <property type="component" value="Unassembled WGS sequence"/>
</dbReference>
<dbReference type="RefSeq" id="WP_133588058.1">
    <property type="nucleotide sequence ID" value="NZ_CP037953.1"/>
</dbReference>
<protein>
    <submittedName>
        <fullName evidence="2">Putative alpha/beta hydrolase</fullName>
    </submittedName>
</protein>
<evidence type="ECO:0000259" key="1">
    <source>
        <dbReference type="Pfam" id="PF12697"/>
    </source>
</evidence>
<dbReference type="InterPro" id="IPR000073">
    <property type="entry name" value="AB_hydrolase_1"/>
</dbReference>
<dbReference type="InterPro" id="IPR017208">
    <property type="entry name" value="UCP037442_abhydr"/>
</dbReference>
<dbReference type="Gene3D" id="3.40.50.1820">
    <property type="entry name" value="alpha/beta hydrolase"/>
    <property type="match status" value="1"/>
</dbReference>
<dbReference type="InterPro" id="IPR029058">
    <property type="entry name" value="AB_hydrolase_fold"/>
</dbReference>
<dbReference type="SUPFAM" id="SSF53474">
    <property type="entry name" value="alpha/beta-Hydrolases"/>
    <property type="match status" value="1"/>
</dbReference>
<evidence type="ECO:0000313" key="2">
    <source>
        <dbReference type="EMBL" id="TDQ50682.1"/>
    </source>
</evidence>
<organism evidence="2 3">
    <name type="scientific">Permianibacter aggregans</name>
    <dbReference type="NCBI Taxonomy" id="1510150"/>
    <lineage>
        <taxon>Bacteria</taxon>
        <taxon>Pseudomonadati</taxon>
        <taxon>Pseudomonadota</taxon>
        <taxon>Gammaproteobacteria</taxon>
        <taxon>Pseudomonadales</taxon>
        <taxon>Pseudomonadaceae</taxon>
        <taxon>Permianibacter</taxon>
    </lineage>
</organism>
<dbReference type="EMBL" id="SNYM01000002">
    <property type="protein sequence ID" value="TDQ50682.1"/>
    <property type="molecule type" value="Genomic_DNA"/>
</dbReference>
<dbReference type="GO" id="GO:0016787">
    <property type="term" value="F:hydrolase activity"/>
    <property type="evidence" value="ECO:0007669"/>
    <property type="project" value="UniProtKB-KW"/>
</dbReference>
<accession>A0A4R6UU47</accession>
<dbReference type="Pfam" id="PF12697">
    <property type="entry name" value="Abhydrolase_6"/>
    <property type="match status" value="1"/>
</dbReference>
<name>A0A4R6UU47_9GAMM</name>
<proteinExistence type="predicted"/>
<gene>
    <name evidence="2" type="ORF">EV696_102365</name>
</gene>
<dbReference type="AlphaFoldDB" id="A0A4R6UU47"/>
<dbReference type="OrthoDB" id="9785076at2"/>
<keyword evidence="3" id="KW-1185">Reference proteome</keyword>
<reference evidence="2 3" key="1">
    <citation type="submission" date="2019-03" db="EMBL/GenBank/DDBJ databases">
        <title>Genomic Encyclopedia of Type Strains, Phase IV (KMG-IV): sequencing the most valuable type-strain genomes for metagenomic binning, comparative biology and taxonomic classification.</title>
        <authorList>
            <person name="Goeker M."/>
        </authorList>
    </citation>
    <scope>NUCLEOTIDE SEQUENCE [LARGE SCALE GENOMIC DNA]</scope>
    <source>
        <strain evidence="2 3">DSM 103792</strain>
    </source>
</reference>